<evidence type="ECO:0000256" key="5">
    <source>
        <dbReference type="ARBA" id="ARBA00024722"/>
    </source>
</evidence>
<dbReference type="CDD" id="cd10147">
    <property type="entry name" value="Wzt_C-like"/>
    <property type="match status" value="1"/>
</dbReference>
<dbReference type="Pfam" id="PF00005">
    <property type="entry name" value="ABC_tran"/>
    <property type="match status" value="1"/>
</dbReference>
<gene>
    <name evidence="7" type="ORF">FBZ93_107187</name>
</gene>
<feature type="domain" description="ABC transporter" evidence="6">
    <location>
        <begin position="31"/>
        <end position="252"/>
    </location>
</feature>
<comment type="function">
    <text evidence="5">Involved in beta-(1--&gt;2)glucan export. Transmembrane domains (TMD) form a pore in the inner membrane and the ATP-binding domain (NBD) is responsible for energy generation.</text>
</comment>
<dbReference type="GO" id="GO:0140359">
    <property type="term" value="F:ABC-type transporter activity"/>
    <property type="evidence" value="ECO:0007669"/>
    <property type="project" value="InterPro"/>
</dbReference>
<protein>
    <submittedName>
        <fullName evidence="7">Lipopolysaccharide transport system ATP-binding protein</fullName>
    </submittedName>
</protein>
<dbReference type="CDD" id="cd03220">
    <property type="entry name" value="ABC_KpsT_Wzt"/>
    <property type="match status" value="1"/>
</dbReference>
<dbReference type="InterPro" id="IPR015860">
    <property type="entry name" value="ABC_transpr_TagH-like"/>
</dbReference>
<keyword evidence="3" id="KW-0547">Nucleotide-binding</keyword>
<dbReference type="AlphaFoldDB" id="A0A560LN58"/>
<comment type="similarity">
    <text evidence="1">Belongs to the ABC transporter superfamily.</text>
</comment>
<dbReference type="GO" id="GO:0016887">
    <property type="term" value="F:ATP hydrolysis activity"/>
    <property type="evidence" value="ECO:0007669"/>
    <property type="project" value="InterPro"/>
</dbReference>
<dbReference type="EMBL" id="VITY01000007">
    <property type="protein sequence ID" value="TWB96941.1"/>
    <property type="molecule type" value="Genomic_DNA"/>
</dbReference>
<dbReference type="SMART" id="SM00382">
    <property type="entry name" value="AAA"/>
    <property type="match status" value="1"/>
</dbReference>
<dbReference type="Gene3D" id="3.40.50.300">
    <property type="entry name" value="P-loop containing nucleotide triphosphate hydrolases"/>
    <property type="match status" value="1"/>
</dbReference>
<dbReference type="Pfam" id="PF14524">
    <property type="entry name" value="Wzt_C"/>
    <property type="match status" value="1"/>
</dbReference>
<dbReference type="PANTHER" id="PTHR46743">
    <property type="entry name" value="TEICHOIC ACIDS EXPORT ATP-BINDING PROTEIN TAGH"/>
    <property type="match status" value="1"/>
</dbReference>
<evidence type="ECO:0000313" key="8">
    <source>
        <dbReference type="Proteomes" id="UP000321304"/>
    </source>
</evidence>
<evidence type="ECO:0000259" key="6">
    <source>
        <dbReference type="PROSITE" id="PS50893"/>
    </source>
</evidence>
<dbReference type="GO" id="GO:0016020">
    <property type="term" value="C:membrane"/>
    <property type="evidence" value="ECO:0007669"/>
    <property type="project" value="InterPro"/>
</dbReference>
<dbReference type="InterPro" id="IPR027417">
    <property type="entry name" value="P-loop_NTPase"/>
</dbReference>
<comment type="caution">
    <text evidence="7">The sequence shown here is derived from an EMBL/GenBank/DDBJ whole genome shotgun (WGS) entry which is preliminary data.</text>
</comment>
<dbReference type="Gene3D" id="2.70.50.60">
    <property type="entry name" value="abc- transporter (atp binding component) like domain"/>
    <property type="match status" value="1"/>
</dbReference>
<evidence type="ECO:0000256" key="1">
    <source>
        <dbReference type="ARBA" id="ARBA00005417"/>
    </source>
</evidence>
<reference evidence="7 8" key="1">
    <citation type="submission" date="2019-06" db="EMBL/GenBank/DDBJ databases">
        <title>Genomic Encyclopedia of Type Strains, Phase IV (KMG-V): Genome sequencing to study the core and pangenomes of soil and plant-associated prokaryotes.</title>
        <authorList>
            <person name="Whitman W."/>
        </authorList>
    </citation>
    <scope>NUCLEOTIDE SEQUENCE [LARGE SCALE GENOMIC DNA]</scope>
    <source>
        <strain evidence="7 8">BR 10355</strain>
    </source>
</reference>
<dbReference type="SUPFAM" id="SSF52540">
    <property type="entry name" value="P-loop containing nucleoside triphosphate hydrolases"/>
    <property type="match status" value="1"/>
</dbReference>
<dbReference type="Proteomes" id="UP000321304">
    <property type="component" value="Unassembled WGS sequence"/>
</dbReference>
<dbReference type="InterPro" id="IPR050683">
    <property type="entry name" value="Bact_Polysacc_Export_ATP-bd"/>
</dbReference>
<name>A0A560LN58_9BRAD</name>
<dbReference type="PROSITE" id="PS00211">
    <property type="entry name" value="ABC_TRANSPORTER_1"/>
    <property type="match status" value="1"/>
</dbReference>
<dbReference type="InterPro" id="IPR003439">
    <property type="entry name" value="ABC_transporter-like_ATP-bd"/>
</dbReference>
<evidence type="ECO:0000313" key="7">
    <source>
        <dbReference type="EMBL" id="TWB96941.1"/>
    </source>
</evidence>
<accession>A0A560LN58</accession>
<dbReference type="PROSITE" id="PS50893">
    <property type="entry name" value="ABC_TRANSPORTER_2"/>
    <property type="match status" value="1"/>
</dbReference>
<dbReference type="GO" id="GO:0005524">
    <property type="term" value="F:ATP binding"/>
    <property type="evidence" value="ECO:0007669"/>
    <property type="project" value="UniProtKB-KW"/>
</dbReference>
<evidence type="ECO:0000256" key="2">
    <source>
        <dbReference type="ARBA" id="ARBA00022448"/>
    </source>
</evidence>
<keyword evidence="2" id="KW-0813">Transport</keyword>
<dbReference type="PANTHER" id="PTHR46743:SF2">
    <property type="entry name" value="TEICHOIC ACIDS EXPORT ATP-BINDING PROTEIN TAGH"/>
    <property type="match status" value="1"/>
</dbReference>
<sequence length="441" mass="48434">MLATVPPTDQPAIVVSHLSKMYKVYAKPADLLLESLGGRVRHTEHWALRDVSFEVQRGSVVGIIGPNGAGKSTLLKIIAGTLQSTSGAVEINGKISAILELGTGFSDEYTGRENIVLGGMCAGMSKEEITQKMQSIIAFSELESVIDQPFKTYSSGMKARLTFATAIAVDAEILIIDEALAAGDAVFVNKCLRRVREITQSGATVLFVSHAVGSIQMFCSRAIWIDDGAVVLNGTAEVVAKAYDRYVYEKSDEELRRHSTAGIEMVKNPNASQMLTDDFFKYGTNEVKIVKFEFLDAQGAPTNRITTGEELNVVIHYEGELKSTDETCHASIQVFSPLGQLVMSAGTRRWKQNKIGRKGCFTASFQPLLLGTGRYLFAPFLGAWDEKSNMRWLDFHDRSYVLNVVGKLDPGATQMIEHPTAWRHDREPQESTELELTAGPE</sequence>
<keyword evidence="4 7" id="KW-0067">ATP-binding</keyword>
<evidence type="ECO:0000256" key="3">
    <source>
        <dbReference type="ARBA" id="ARBA00022741"/>
    </source>
</evidence>
<dbReference type="InterPro" id="IPR029439">
    <property type="entry name" value="Wzt_C"/>
</dbReference>
<dbReference type="InterPro" id="IPR017871">
    <property type="entry name" value="ABC_transporter-like_CS"/>
</dbReference>
<proteinExistence type="inferred from homology"/>
<organism evidence="7 8">
    <name type="scientific">Bradyrhizobium macuxiense</name>
    <dbReference type="NCBI Taxonomy" id="1755647"/>
    <lineage>
        <taxon>Bacteria</taxon>
        <taxon>Pseudomonadati</taxon>
        <taxon>Pseudomonadota</taxon>
        <taxon>Alphaproteobacteria</taxon>
        <taxon>Hyphomicrobiales</taxon>
        <taxon>Nitrobacteraceae</taxon>
        <taxon>Bradyrhizobium</taxon>
    </lineage>
</organism>
<evidence type="ECO:0000256" key="4">
    <source>
        <dbReference type="ARBA" id="ARBA00022840"/>
    </source>
</evidence>
<dbReference type="RefSeq" id="WP_167529118.1">
    <property type="nucleotide sequence ID" value="NZ_VITY01000007.1"/>
</dbReference>
<dbReference type="InterPro" id="IPR003593">
    <property type="entry name" value="AAA+_ATPase"/>
</dbReference>
<keyword evidence="8" id="KW-1185">Reference proteome</keyword>